<feature type="domain" description="SGNH hydrolase-type esterase" evidence="1">
    <location>
        <begin position="97"/>
        <end position="254"/>
    </location>
</feature>
<proteinExistence type="predicted"/>
<dbReference type="EMBL" id="VRMG01000003">
    <property type="protein sequence ID" value="TXN32301.1"/>
    <property type="molecule type" value="Genomic_DNA"/>
</dbReference>
<keyword evidence="2" id="KW-0378">Hydrolase</keyword>
<dbReference type="Proteomes" id="UP000321379">
    <property type="component" value="Unassembled WGS sequence"/>
</dbReference>
<accession>A0A5C8UXF2</accession>
<evidence type="ECO:0000259" key="1">
    <source>
        <dbReference type="Pfam" id="PF13472"/>
    </source>
</evidence>
<dbReference type="GO" id="GO:0016787">
    <property type="term" value="F:hydrolase activity"/>
    <property type="evidence" value="ECO:0007669"/>
    <property type="project" value="UniProtKB-KW"/>
</dbReference>
<evidence type="ECO:0000313" key="3">
    <source>
        <dbReference type="Proteomes" id="UP000321379"/>
    </source>
</evidence>
<reference evidence="2 3" key="1">
    <citation type="submission" date="2019-08" db="EMBL/GenBank/DDBJ databases">
        <title>Bacterial whole genome sequence for Glaciihabitans sp. CHu50b-6-2.</title>
        <authorList>
            <person name="Jin L."/>
        </authorList>
    </citation>
    <scope>NUCLEOTIDE SEQUENCE [LARGE SCALE GENOMIC DNA]</scope>
    <source>
        <strain evidence="2 3">CHu50b-6-2</strain>
    </source>
</reference>
<dbReference type="SUPFAM" id="SSF52266">
    <property type="entry name" value="SGNH hydrolase"/>
    <property type="match status" value="1"/>
</dbReference>
<dbReference type="Pfam" id="PF13472">
    <property type="entry name" value="Lipase_GDSL_2"/>
    <property type="match status" value="1"/>
</dbReference>
<dbReference type="InterPro" id="IPR036514">
    <property type="entry name" value="SGNH_hydro_sf"/>
</dbReference>
<keyword evidence="3" id="KW-1185">Reference proteome</keyword>
<organism evidence="2 3">
    <name type="scientific">Lacisediminihabitans profunda</name>
    <dbReference type="NCBI Taxonomy" id="2594790"/>
    <lineage>
        <taxon>Bacteria</taxon>
        <taxon>Bacillati</taxon>
        <taxon>Actinomycetota</taxon>
        <taxon>Actinomycetes</taxon>
        <taxon>Micrococcales</taxon>
        <taxon>Microbacteriaceae</taxon>
        <taxon>Lacisediminihabitans</taxon>
    </lineage>
</organism>
<protein>
    <submittedName>
        <fullName evidence="2">SGNH/GDSL hydrolase family protein</fullName>
    </submittedName>
</protein>
<name>A0A5C8UXF2_9MICO</name>
<dbReference type="CDD" id="cd01836">
    <property type="entry name" value="FeeA_FeeB_like"/>
    <property type="match status" value="1"/>
</dbReference>
<gene>
    <name evidence="2" type="ORF">FVP33_01335</name>
</gene>
<dbReference type="Gene3D" id="3.40.50.1110">
    <property type="entry name" value="SGNH hydrolase"/>
    <property type="match status" value="1"/>
</dbReference>
<sequence length="300" mass="32978">MSRSYVHVQFGMTARFMPGGWHGAGTEWSAELVRGFFTAGDRPATLSPGVAAVLILLARPVLRLHLALYKLDVRRAQFPVDNPERVIPGPDPVRLMFIGDVTVSGYGVLHQGMTTVAKTARFVAETCGRGCSWTTISANDLTAARVAKMSTLDATPVDVVLVMLGVPDVLLATSTNAWKSNLETILEQLRNHTEPNRRVVFAGIPPMVDFRPVPPLGRKMLRLQIDRLNSVTHELASRAPDVSFVPFPDWRVGDMYVQDAFSWKSLHEMWARVLAATTLQALTDTNSDRRESGSENLGAS</sequence>
<dbReference type="AlphaFoldDB" id="A0A5C8UXF2"/>
<dbReference type="InterPro" id="IPR013830">
    <property type="entry name" value="SGNH_hydro"/>
</dbReference>
<evidence type="ECO:0000313" key="2">
    <source>
        <dbReference type="EMBL" id="TXN32301.1"/>
    </source>
</evidence>
<comment type="caution">
    <text evidence="2">The sequence shown here is derived from an EMBL/GenBank/DDBJ whole genome shotgun (WGS) entry which is preliminary data.</text>
</comment>